<name>W9HFR0_FUSOX</name>
<dbReference type="GO" id="GO:0046872">
    <property type="term" value="F:metal ion binding"/>
    <property type="evidence" value="ECO:0007669"/>
    <property type="project" value="InterPro"/>
</dbReference>
<feature type="region of interest" description="Disordered" evidence="1">
    <location>
        <begin position="145"/>
        <end position="184"/>
    </location>
</feature>
<feature type="compositionally biased region" description="Low complexity" evidence="1">
    <location>
        <begin position="163"/>
        <end position="173"/>
    </location>
</feature>
<dbReference type="Pfam" id="PF24534">
    <property type="entry name" value="HMA_PCA1"/>
    <property type="match status" value="1"/>
</dbReference>
<dbReference type="Proteomes" id="UP000030753">
    <property type="component" value="Unassembled WGS sequence"/>
</dbReference>
<proteinExistence type="predicted"/>
<evidence type="ECO:0000313" key="3">
    <source>
        <dbReference type="EMBL" id="EWY79839.1"/>
    </source>
</evidence>
<evidence type="ECO:0000256" key="1">
    <source>
        <dbReference type="SAM" id="MobiDB-lite"/>
    </source>
</evidence>
<accession>W9HFR0</accession>
<dbReference type="PROSITE" id="PS50846">
    <property type="entry name" value="HMA_2"/>
    <property type="match status" value="1"/>
</dbReference>
<dbReference type="InterPro" id="IPR036163">
    <property type="entry name" value="HMA_dom_sf"/>
</dbReference>
<dbReference type="InterPro" id="IPR056236">
    <property type="entry name" value="HMA_PCA1"/>
</dbReference>
<protein>
    <recommendedName>
        <fullName evidence="2">HMA domain-containing protein</fullName>
    </recommendedName>
</protein>
<dbReference type="AlphaFoldDB" id="W9HFR0"/>
<dbReference type="CDD" id="cd00371">
    <property type="entry name" value="HMA"/>
    <property type="match status" value="1"/>
</dbReference>
<dbReference type="HOGENOM" id="CLU_794623_0_0_1"/>
<dbReference type="Gene3D" id="3.30.70.100">
    <property type="match status" value="1"/>
</dbReference>
<feature type="domain" description="HMA" evidence="2">
    <location>
        <begin position="190"/>
        <end position="257"/>
    </location>
</feature>
<dbReference type="Pfam" id="PF00403">
    <property type="entry name" value="HMA"/>
    <property type="match status" value="1"/>
</dbReference>
<reference evidence="3 4" key="1">
    <citation type="submission" date="2011-06" db="EMBL/GenBank/DDBJ databases">
        <title>The Genome Sequence of Fusarium oxysporum FOSC 3-a.</title>
        <authorList>
            <consortium name="The Broad Institute Genome Sequencing Platform"/>
            <person name="Ma L.-J."/>
            <person name="Gale L.R."/>
            <person name="Schwartz D.C."/>
            <person name="Zhou S."/>
            <person name="Corby-Kistler H."/>
            <person name="Young S.K."/>
            <person name="Zeng Q."/>
            <person name="Gargeya S."/>
            <person name="Fitzgerald M."/>
            <person name="Haas B."/>
            <person name="Abouelleil A."/>
            <person name="Alvarado L."/>
            <person name="Arachchi H.M."/>
            <person name="Berlin A."/>
            <person name="Brown A."/>
            <person name="Chapman S.B."/>
            <person name="Chen Z."/>
            <person name="Dunbar C."/>
            <person name="Freedman E."/>
            <person name="Gearin G."/>
            <person name="Gellesch M."/>
            <person name="Goldberg J."/>
            <person name="Griggs A."/>
            <person name="Gujja S."/>
            <person name="Heiman D."/>
            <person name="Howarth C."/>
            <person name="Larson L."/>
            <person name="Lui A."/>
            <person name="MacDonald P.J.P."/>
            <person name="Mehta T."/>
            <person name="Montmayeur A."/>
            <person name="Murphy C."/>
            <person name="Neiman D."/>
            <person name="Pearson M."/>
            <person name="Priest M."/>
            <person name="Roberts A."/>
            <person name="Saif S."/>
            <person name="Shea T."/>
            <person name="Shenoy N."/>
            <person name="Sisk P."/>
            <person name="Stolte C."/>
            <person name="Sykes S."/>
            <person name="Wortman J."/>
            <person name="Nusbaum C."/>
            <person name="Birren B."/>
        </authorList>
    </citation>
    <scope>NUCLEOTIDE SEQUENCE [LARGE SCALE GENOMIC DNA]</scope>
    <source>
        <strain evidence="4">FOSC 3-a</strain>
    </source>
</reference>
<dbReference type="EMBL" id="JH717854">
    <property type="protein sequence ID" value="EWY79839.1"/>
    <property type="molecule type" value="Genomic_DNA"/>
</dbReference>
<evidence type="ECO:0000259" key="2">
    <source>
        <dbReference type="PROSITE" id="PS50846"/>
    </source>
</evidence>
<sequence length="349" mass="37372">MAAMRTEDVAVTATNMATTASTTTVMSMEDAAAKIIPMPRVSYPWPRPAVALRNVAMRSAFMLLRPSSAARLAKMIQTMRAKSPDHPHEQEQGGHKTGSACNIHLQAAFDQNSSYLEQLRCICRSVIDQGAASLDTCCVGNKSSTANAKKNKHAGHKHKKSKATTSGAAFKASGAGGKDRTDPEKMGGVETVGFLVSGMDCTACADKLMRVFGTMMGVSQAQVNFVMGKGEFNIDTSIANADEVIRFASTASGFSLSTIVGGNYRYFLGSTAEGERLASDPPRGVTEVQALDKKTVRLAHEPTIIGARGLFGLVEDRCKGLAQPHGDPQLENSRRRLWDQLTKTLLTSI</sequence>
<evidence type="ECO:0000313" key="4">
    <source>
        <dbReference type="Proteomes" id="UP000030753"/>
    </source>
</evidence>
<gene>
    <name evidence="3" type="ORF">FOYG_17016</name>
</gene>
<dbReference type="InterPro" id="IPR006121">
    <property type="entry name" value="HMA_dom"/>
</dbReference>
<feature type="compositionally biased region" description="Basic residues" evidence="1">
    <location>
        <begin position="149"/>
        <end position="162"/>
    </location>
</feature>
<organism evidence="3 4">
    <name type="scientific">Fusarium oxysporum NRRL 32931</name>
    <dbReference type="NCBI Taxonomy" id="660029"/>
    <lineage>
        <taxon>Eukaryota</taxon>
        <taxon>Fungi</taxon>
        <taxon>Dikarya</taxon>
        <taxon>Ascomycota</taxon>
        <taxon>Pezizomycotina</taxon>
        <taxon>Sordariomycetes</taxon>
        <taxon>Hypocreomycetidae</taxon>
        <taxon>Hypocreales</taxon>
        <taxon>Nectriaceae</taxon>
        <taxon>Fusarium</taxon>
        <taxon>Fusarium oxysporum species complex</taxon>
    </lineage>
</organism>
<dbReference type="SUPFAM" id="SSF55008">
    <property type="entry name" value="HMA, heavy metal-associated domain"/>
    <property type="match status" value="1"/>
</dbReference>